<comment type="caution">
    <text evidence="1">The sequence shown here is derived from an EMBL/GenBank/DDBJ whole genome shotgun (WGS) entry which is preliminary data.</text>
</comment>
<reference evidence="1 2" key="1">
    <citation type="journal article" date="2017" name="Int. J. Parasitol.">
        <title>The genome of the protozoan parasite Cystoisospora suis and a reverse vaccinology approach to identify vaccine candidates.</title>
        <authorList>
            <person name="Palmieri N."/>
            <person name="Shrestha A."/>
            <person name="Ruttkowski B."/>
            <person name="Beck T."/>
            <person name="Vogl C."/>
            <person name="Tomley F."/>
            <person name="Blake D.P."/>
            <person name="Joachim A."/>
        </authorList>
    </citation>
    <scope>NUCLEOTIDE SEQUENCE [LARGE SCALE GENOMIC DNA]</scope>
    <source>
        <strain evidence="1 2">Wien I</strain>
    </source>
</reference>
<sequence length="105" mass="12216">MVTVFSFISRERPVQEMLRSPMRRSRKGKWCRGDCERGPEDTPSTKNWFFVRAYSLLCRGPAFFLPVLEAARVAKRRSAMRFLLFNVGGSLRSRVTVFREVQEPA</sequence>
<evidence type="ECO:0000313" key="1">
    <source>
        <dbReference type="EMBL" id="PHJ20673.1"/>
    </source>
</evidence>
<protein>
    <submittedName>
        <fullName evidence="1">Uncharacterized protein</fullName>
    </submittedName>
</protein>
<feature type="non-terminal residue" evidence="1">
    <location>
        <position position="105"/>
    </location>
</feature>
<gene>
    <name evidence="1" type="ORF">CSUI_005491</name>
</gene>
<dbReference type="VEuPathDB" id="ToxoDB:CSUI_005491"/>
<name>A0A2C6KXS0_9APIC</name>
<dbReference type="GeneID" id="94428878"/>
<accession>A0A2C6KXS0</accession>
<dbReference type="RefSeq" id="XP_067922359.1">
    <property type="nucleotide sequence ID" value="XM_068065667.1"/>
</dbReference>
<proteinExistence type="predicted"/>
<keyword evidence="2" id="KW-1185">Reference proteome</keyword>
<organism evidence="1 2">
    <name type="scientific">Cystoisospora suis</name>
    <dbReference type="NCBI Taxonomy" id="483139"/>
    <lineage>
        <taxon>Eukaryota</taxon>
        <taxon>Sar</taxon>
        <taxon>Alveolata</taxon>
        <taxon>Apicomplexa</taxon>
        <taxon>Conoidasida</taxon>
        <taxon>Coccidia</taxon>
        <taxon>Eucoccidiorida</taxon>
        <taxon>Eimeriorina</taxon>
        <taxon>Sarcocystidae</taxon>
        <taxon>Cystoisospora</taxon>
    </lineage>
</organism>
<dbReference type="Proteomes" id="UP000221165">
    <property type="component" value="Unassembled WGS sequence"/>
</dbReference>
<dbReference type="EMBL" id="MIGC01002659">
    <property type="protein sequence ID" value="PHJ20673.1"/>
    <property type="molecule type" value="Genomic_DNA"/>
</dbReference>
<evidence type="ECO:0000313" key="2">
    <source>
        <dbReference type="Proteomes" id="UP000221165"/>
    </source>
</evidence>
<dbReference type="AlphaFoldDB" id="A0A2C6KXS0"/>